<proteinExistence type="predicted"/>
<dbReference type="AlphaFoldDB" id="A0A381Q6Q1"/>
<gene>
    <name evidence="1" type="ORF">METZ01_LOCUS27836</name>
</gene>
<protein>
    <submittedName>
        <fullName evidence="1">Uncharacterized protein</fullName>
    </submittedName>
</protein>
<sequence>MHCGYAADINFLSSGTLQKLFNPEHRHHLRTFFRLISSLESIESQLHIDLTFINYVIVVIVHRFEESINGQAYLIEVSPVDANTWRARLARVSGETSALMPFYGPTPNEAACHLRKWLRIAHGESIKSI</sequence>
<name>A0A381Q6Q1_9ZZZZ</name>
<reference evidence="1" key="1">
    <citation type="submission" date="2018-05" db="EMBL/GenBank/DDBJ databases">
        <authorList>
            <person name="Lanie J.A."/>
            <person name="Ng W.-L."/>
            <person name="Kazmierczak K.M."/>
            <person name="Andrzejewski T.M."/>
            <person name="Davidsen T.M."/>
            <person name="Wayne K.J."/>
            <person name="Tettelin H."/>
            <person name="Glass J.I."/>
            <person name="Rusch D."/>
            <person name="Podicherti R."/>
            <person name="Tsui H.-C.T."/>
            <person name="Winkler M.E."/>
        </authorList>
    </citation>
    <scope>NUCLEOTIDE SEQUENCE</scope>
</reference>
<dbReference type="EMBL" id="UINC01001229">
    <property type="protein sequence ID" value="SUZ74982.1"/>
    <property type="molecule type" value="Genomic_DNA"/>
</dbReference>
<organism evidence="1">
    <name type="scientific">marine metagenome</name>
    <dbReference type="NCBI Taxonomy" id="408172"/>
    <lineage>
        <taxon>unclassified sequences</taxon>
        <taxon>metagenomes</taxon>
        <taxon>ecological metagenomes</taxon>
    </lineage>
</organism>
<accession>A0A381Q6Q1</accession>
<evidence type="ECO:0000313" key="1">
    <source>
        <dbReference type="EMBL" id="SUZ74982.1"/>
    </source>
</evidence>